<feature type="transmembrane region" description="Helical" evidence="1">
    <location>
        <begin position="129"/>
        <end position="149"/>
    </location>
</feature>
<feature type="transmembrane region" description="Helical" evidence="1">
    <location>
        <begin position="64"/>
        <end position="85"/>
    </location>
</feature>
<gene>
    <name evidence="2" type="ORF">PSON_ATCC_30995.1.T0240081</name>
</gene>
<keyword evidence="3" id="KW-1185">Reference proteome</keyword>
<sequence length="202" mass="23368">MEVNMKELNEGPAIVIDGQTNMDLDSENRELQQEEIKNPTQFPVKPRKYILTNDDKITLKFAKVLILCNLIGFVFLFIGSAIIYITLKSNWHDDMIVSFQLFIFSDVLLIGEKILFFTTLINKKKMVKLCPILNIFSLLLKIVSSGLIVHVLPCALIVSLVLVFLQIPHNVMIKVITKRWRKIPDRKWKKQLILVRKPIPQN</sequence>
<keyword evidence="1" id="KW-0472">Membrane</keyword>
<reference evidence="2" key="1">
    <citation type="submission" date="2021-01" db="EMBL/GenBank/DDBJ databases">
        <authorList>
            <consortium name="Genoscope - CEA"/>
            <person name="William W."/>
        </authorList>
    </citation>
    <scope>NUCLEOTIDE SEQUENCE</scope>
</reference>
<evidence type="ECO:0000313" key="3">
    <source>
        <dbReference type="Proteomes" id="UP000692954"/>
    </source>
</evidence>
<dbReference type="Proteomes" id="UP000692954">
    <property type="component" value="Unassembled WGS sequence"/>
</dbReference>
<feature type="transmembrane region" description="Helical" evidence="1">
    <location>
        <begin position="97"/>
        <end position="117"/>
    </location>
</feature>
<feature type="transmembrane region" description="Helical" evidence="1">
    <location>
        <begin position="155"/>
        <end position="177"/>
    </location>
</feature>
<name>A0A8S1LU74_9CILI</name>
<dbReference type="EMBL" id="CAJJDN010000024">
    <property type="protein sequence ID" value="CAD8068296.1"/>
    <property type="molecule type" value="Genomic_DNA"/>
</dbReference>
<evidence type="ECO:0000256" key="1">
    <source>
        <dbReference type="SAM" id="Phobius"/>
    </source>
</evidence>
<keyword evidence="1" id="KW-0812">Transmembrane</keyword>
<dbReference type="AlphaFoldDB" id="A0A8S1LU74"/>
<protein>
    <submittedName>
        <fullName evidence="2">Uncharacterized protein</fullName>
    </submittedName>
</protein>
<comment type="caution">
    <text evidence="2">The sequence shown here is derived from an EMBL/GenBank/DDBJ whole genome shotgun (WGS) entry which is preliminary data.</text>
</comment>
<organism evidence="2 3">
    <name type="scientific">Paramecium sonneborni</name>
    <dbReference type="NCBI Taxonomy" id="65129"/>
    <lineage>
        <taxon>Eukaryota</taxon>
        <taxon>Sar</taxon>
        <taxon>Alveolata</taxon>
        <taxon>Ciliophora</taxon>
        <taxon>Intramacronucleata</taxon>
        <taxon>Oligohymenophorea</taxon>
        <taxon>Peniculida</taxon>
        <taxon>Parameciidae</taxon>
        <taxon>Paramecium</taxon>
    </lineage>
</organism>
<accession>A0A8S1LU74</accession>
<evidence type="ECO:0000313" key="2">
    <source>
        <dbReference type="EMBL" id="CAD8068296.1"/>
    </source>
</evidence>
<dbReference type="OrthoDB" id="293442at2759"/>
<proteinExistence type="predicted"/>
<keyword evidence="1" id="KW-1133">Transmembrane helix</keyword>